<feature type="region of interest" description="Disordered" evidence="1">
    <location>
        <begin position="319"/>
        <end position="339"/>
    </location>
</feature>
<accession>A0AAU7AX44</accession>
<name>A0AAU7AX44_9ACTN</name>
<feature type="signal peptide" evidence="2">
    <location>
        <begin position="1"/>
        <end position="21"/>
    </location>
</feature>
<dbReference type="Gene3D" id="3.20.20.80">
    <property type="entry name" value="Glycosidases"/>
    <property type="match status" value="1"/>
</dbReference>
<dbReference type="RefSeq" id="WP_354697467.1">
    <property type="nucleotide sequence ID" value="NZ_CP114014.1"/>
</dbReference>
<organism evidence="3">
    <name type="scientific">Paraconexibacter sp. AEG42_29</name>
    <dbReference type="NCBI Taxonomy" id="2997339"/>
    <lineage>
        <taxon>Bacteria</taxon>
        <taxon>Bacillati</taxon>
        <taxon>Actinomycetota</taxon>
        <taxon>Thermoleophilia</taxon>
        <taxon>Solirubrobacterales</taxon>
        <taxon>Paraconexibacteraceae</taxon>
        <taxon>Paraconexibacter</taxon>
    </lineage>
</organism>
<sequence length="339" mass="38023">MRRILILLVPLLLAMSFSATAAEAKPVLGIADQKPETFQDQRLKDLKLKYARLYIPWDVLKDRHSLEVTDRWMAGAKADRLEPLLTIARSRVPSKIRIRPSEKALVAEFKKWRKRWPGQVSKISTWNEANESETAARVGGWWLALRKACPTCTVLGADLLDSPNVLQWASDFAAFTQKKAKKKPTIWGLHAYNDANTYRTTITKAILKGVKGDIWITETGGVSTRPRPIYTFTACGVKHQTKATSFLLNNIAKLSPRIKRIYIFNWGLGSNDASFDSALVDAENRERPSLNVIRKFLGQPEVTMPEGGFSPGSKTCKFKGTRKASVPKAVKKAKTTKKK</sequence>
<dbReference type="EMBL" id="CP114014">
    <property type="protein sequence ID" value="XAY06230.1"/>
    <property type="molecule type" value="Genomic_DNA"/>
</dbReference>
<feature type="compositionally biased region" description="Basic residues" evidence="1">
    <location>
        <begin position="329"/>
        <end position="339"/>
    </location>
</feature>
<evidence type="ECO:0000256" key="1">
    <source>
        <dbReference type="SAM" id="MobiDB-lite"/>
    </source>
</evidence>
<gene>
    <name evidence="3" type="ORF">DSM112329_03097</name>
</gene>
<reference evidence="3" key="1">
    <citation type="submission" date="2022-12" db="EMBL/GenBank/DDBJ databases">
        <title>Paraconexibacter alkalitolerans sp. nov. and Baekduia alba sp. nov., isolated from soil and emended description of the genera Paraconexibacter (Chun et al., 2020) and Baekduia (An et al., 2020).</title>
        <authorList>
            <person name="Vieira S."/>
            <person name="Huber K.J."/>
            <person name="Geppert A."/>
            <person name="Wolf J."/>
            <person name="Neumann-Schaal M."/>
            <person name="Muesken M."/>
            <person name="Overmann J."/>
        </authorList>
    </citation>
    <scope>NUCLEOTIDE SEQUENCE</scope>
    <source>
        <strain evidence="3">AEG42_29</strain>
    </source>
</reference>
<keyword evidence="2" id="KW-0732">Signal</keyword>
<proteinExistence type="predicted"/>
<dbReference type="KEGG" id="parq:DSM112329_03097"/>
<feature type="chain" id="PRO_5043369271" description="Asl1-like glycosyl hydrolase catalytic domain-containing protein" evidence="2">
    <location>
        <begin position="22"/>
        <end position="339"/>
    </location>
</feature>
<dbReference type="AlphaFoldDB" id="A0AAU7AX44"/>
<dbReference type="InterPro" id="IPR017853">
    <property type="entry name" value="GH"/>
</dbReference>
<evidence type="ECO:0000256" key="2">
    <source>
        <dbReference type="SAM" id="SignalP"/>
    </source>
</evidence>
<evidence type="ECO:0000313" key="3">
    <source>
        <dbReference type="EMBL" id="XAY06230.1"/>
    </source>
</evidence>
<protein>
    <recommendedName>
        <fullName evidence="4">Asl1-like glycosyl hydrolase catalytic domain-containing protein</fullName>
    </recommendedName>
</protein>
<evidence type="ECO:0008006" key="4">
    <source>
        <dbReference type="Google" id="ProtNLM"/>
    </source>
</evidence>
<dbReference type="SUPFAM" id="SSF51445">
    <property type="entry name" value="(Trans)glycosidases"/>
    <property type="match status" value="1"/>
</dbReference>